<keyword evidence="4 6" id="KW-1133">Transmembrane helix</keyword>
<comment type="similarity">
    <text evidence="2 6">Belongs to the 4-toluene sulfonate uptake permease (TSUP) (TC 2.A.102) family.</text>
</comment>
<gene>
    <name evidence="7" type="ORF">H6A01_03180</name>
</gene>
<dbReference type="PANTHER" id="PTHR43701:SF2">
    <property type="entry name" value="MEMBRANE TRANSPORTER PROTEIN YJNA-RELATED"/>
    <property type="match status" value="1"/>
</dbReference>
<comment type="caution">
    <text evidence="7">The sequence shown here is derived from an EMBL/GenBank/DDBJ whole genome shotgun (WGS) entry which is preliminary data.</text>
</comment>
<organism evidence="7 8">
    <name type="scientific">Veillonella magna</name>
    <dbReference type="NCBI Taxonomy" id="464322"/>
    <lineage>
        <taxon>Bacteria</taxon>
        <taxon>Bacillati</taxon>
        <taxon>Bacillota</taxon>
        <taxon>Negativicutes</taxon>
        <taxon>Veillonellales</taxon>
        <taxon>Veillonellaceae</taxon>
        <taxon>Veillonella</taxon>
    </lineage>
</organism>
<evidence type="ECO:0000313" key="7">
    <source>
        <dbReference type="EMBL" id="MBM6912335.1"/>
    </source>
</evidence>
<protein>
    <recommendedName>
        <fullName evidence="6">Probable membrane transporter protein</fullName>
    </recommendedName>
</protein>
<sequence length="265" mass="28292">MGLGVSPIEIIELIALGVVVAALGTLIGAGGGIIFVPVFLYMFPDWSPAMVVGTSLLAVMCNAISGSWAYVRQKKVLYSAAIIFSIATFPGSYIGAQASGSFNEMTFRFWFGLFLLCMSVLIGYKNWKKGERKEEKLTREELTYNKPLGIGISAIVGFISSIFGIGGGLIHVPALIYLMGFPTHMATATSHFILAVSTMVGVASHFIFGHIQFAVGIPCSIGAIFGAQLGAQISKRMKATSILMVLSIGVGALALRLIYTSHMFF</sequence>
<feature type="transmembrane region" description="Helical" evidence="6">
    <location>
        <begin position="148"/>
        <end position="176"/>
    </location>
</feature>
<comment type="subcellular location">
    <subcellularLocation>
        <location evidence="6">Cell membrane</location>
        <topology evidence="6">Multi-pass membrane protein</topology>
    </subcellularLocation>
    <subcellularLocation>
        <location evidence="1">Membrane</location>
        <topology evidence="1">Multi-pass membrane protein</topology>
    </subcellularLocation>
</comment>
<keyword evidence="5 6" id="KW-0472">Membrane</keyword>
<dbReference type="EMBL" id="JACJLA010000004">
    <property type="protein sequence ID" value="MBM6912335.1"/>
    <property type="molecule type" value="Genomic_DNA"/>
</dbReference>
<keyword evidence="3 6" id="KW-0812">Transmembrane</keyword>
<evidence type="ECO:0000256" key="2">
    <source>
        <dbReference type="ARBA" id="ARBA00009142"/>
    </source>
</evidence>
<feature type="transmembrane region" description="Helical" evidence="6">
    <location>
        <begin position="107"/>
        <end position="127"/>
    </location>
</feature>
<keyword evidence="8" id="KW-1185">Reference proteome</keyword>
<dbReference type="Pfam" id="PF01925">
    <property type="entry name" value="TauE"/>
    <property type="match status" value="1"/>
</dbReference>
<name>A0ABS2GEU2_9FIRM</name>
<proteinExistence type="inferred from homology"/>
<reference evidence="7 8" key="1">
    <citation type="journal article" date="2021" name="Sci. Rep.">
        <title>The distribution of antibiotic resistance genes in chicken gut microbiota commensals.</title>
        <authorList>
            <person name="Juricova H."/>
            <person name="Matiasovicova J."/>
            <person name="Kubasova T."/>
            <person name="Cejkova D."/>
            <person name="Rychlik I."/>
        </authorList>
    </citation>
    <scope>NUCLEOTIDE SEQUENCE [LARGE SCALE GENOMIC DNA]</scope>
    <source>
        <strain evidence="7 8">An537</strain>
    </source>
</reference>
<feature type="transmembrane region" description="Helical" evidence="6">
    <location>
        <begin position="12"/>
        <end position="40"/>
    </location>
</feature>
<evidence type="ECO:0000313" key="8">
    <source>
        <dbReference type="Proteomes" id="UP000707138"/>
    </source>
</evidence>
<feature type="transmembrane region" description="Helical" evidence="6">
    <location>
        <begin position="76"/>
        <end position="95"/>
    </location>
</feature>
<dbReference type="InterPro" id="IPR002781">
    <property type="entry name" value="TM_pro_TauE-like"/>
</dbReference>
<feature type="transmembrane region" description="Helical" evidence="6">
    <location>
        <begin position="46"/>
        <end position="64"/>
    </location>
</feature>
<dbReference type="Proteomes" id="UP000707138">
    <property type="component" value="Unassembled WGS sequence"/>
</dbReference>
<evidence type="ECO:0000256" key="1">
    <source>
        <dbReference type="ARBA" id="ARBA00004141"/>
    </source>
</evidence>
<feature type="transmembrane region" description="Helical" evidence="6">
    <location>
        <begin position="239"/>
        <end position="259"/>
    </location>
</feature>
<accession>A0ABS2GEU2</accession>
<evidence type="ECO:0000256" key="4">
    <source>
        <dbReference type="ARBA" id="ARBA00022989"/>
    </source>
</evidence>
<evidence type="ECO:0000256" key="6">
    <source>
        <dbReference type="RuleBase" id="RU363041"/>
    </source>
</evidence>
<dbReference type="RefSeq" id="WP_038154626.1">
    <property type="nucleotide sequence ID" value="NZ_CAUGKU010000003.1"/>
</dbReference>
<keyword evidence="6" id="KW-1003">Cell membrane</keyword>
<evidence type="ECO:0000256" key="3">
    <source>
        <dbReference type="ARBA" id="ARBA00022692"/>
    </source>
</evidence>
<dbReference type="InterPro" id="IPR051598">
    <property type="entry name" value="TSUP/Inactive_protease-like"/>
</dbReference>
<dbReference type="PANTHER" id="PTHR43701">
    <property type="entry name" value="MEMBRANE TRANSPORTER PROTEIN MJ0441-RELATED"/>
    <property type="match status" value="1"/>
</dbReference>
<evidence type="ECO:0000256" key="5">
    <source>
        <dbReference type="ARBA" id="ARBA00023136"/>
    </source>
</evidence>